<reference evidence="4 5" key="1">
    <citation type="submission" date="2019-12" db="EMBL/GenBank/DDBJ databases">
        <authorList>
            <person name="Floudas D."/>
            <person name="Bentzer J."/>
            <person name="Ahren D."/>
            <person name="Johansson T."/>
            <person name="Persson P."/>
            <person name="Tunlid A."/>
        </authorList>
    </citation>
    <scope>NUCLEOTIDE SEQUENCE [LARGE SCALE GENOMIC DNA]</scope>
    <source>
        <strain evidence="4 5">CBS 102.39</strain>
    </source>
</reference>
<evidence type="ECO:0000256" key="2">
    <source>
        <dbReference type="ARBA" id="ARBA00023239"/>
    </source>
</evidence>
<proteinExistence type="predicted"/>
<gene>
    <name evidence="4" type="ORF">D9613_001233</name>
</gene>
<evidence type="ECO:0000313" key="4">
    <source>
        <dbReference type="EMBL" id="KAF4620836.1"/>
    </source>
</evidence>
<keyword evidence="5" id="KW-1185">Reference proteome</keyword>
<evidence type="ECO:0000256" key="1">
    <source>
        <dbReference type="ARBA" id="ARBA00022793"/>
    </source>
</evidence>
<dbReference type="PANTHER" id="PTHR10067:SF13">
    <property type="entry name" value="PHOSPHATIDYLSERINE DECARBOXYLASE"/>
    <property type="match status" value="1"/>
</dbReference>
<organism evidence="4 5">
    <name type="scientific">Agrocybe pediades</name>
    <dbReference type="NCBI Taxonomy" id="84607"/>
    <lineage>
        <taxon>Eukaryota</taxon>
        <taxon>Fungi</taxon>
        <taxon>Dikarya</taxon>
        <taxon>Basidiomycota</taxon>
        <taxon>Agaricomycotina</taxon>
        <taxon>Agaricomycetes</taxon>
        <taxon>Agaricomycetidae</taxon>
        <taxon>Agaricales</taxon>
        <taxon>Agaricineae</taxon>
        <taxon>Strophariaceae</taxon>
        <taxon>Agrocybe</taxon>
    </lineage>
</organism>
<evidence type="ECO:0008006" key="6">
    <source>
        <dbReference type="Google" id="ProtNLM"/>
    </source>
</evidence>
<dbReference type="Pfam" id="PF02666">
    <property type="entry name" value="PS_Dcarbxylase"/>
    <property type="match status" value="1"/>
</dbReference>
<evidence type="ECO:0000313" key="5">
    <source>
        <dbReference type="Proteomes" id="UP000521872"/>
    </source>
</evidence>
<dbReference type="AlphaFoldDB" id="A0A8H4R120"/>
<protein>
    <recommendedName>
        <fullName evidence="6">Phosphatidylserine decarboxylase</fullName>
    </recommendedName>
</protein>
<dbReference type="GO" id="GO:0008654">
    <property type="term" value="P:phospholipid biosynthetic process"/>
    <property type="evidence" value="ECO:0007669"/>
    <property type="project" value="InterPro"/>
</dbReference>
<dbReference type="Proteomes" id="UP000521872">
    <property type="component" value="Unassembled WGS sequence"/>
</dbReference>
<dbReference type="InterPro" id="IPR003817">
    <property type="entry name" value="PS_Dcarbxylase"/>
</dbReference>
<comment type="caution">
    <text evidence="4">The sequence shown here is derived from an EMBL/GenBank/DDBJ whole genome shotgun (WGS) entry which is preliminary data.</text>
</comment>
<sequence length="415" mass="45957">MAIESAIVNALVSYINQRPDVKEAFNAAFDKAASTGILKEYNISTLDDYFVFYDNLLKWTPRENSTGTQVYEYICLSYFILDQYPVVELQTPIMPQGGWTWLSQWIISYAKEVGKFMDTPESINDETLKTFYASEAYHMDDYVVPEGGWKTFNEFFARHIKPSVRPIDEPGNSKVIVSAADSAFGGSWPIDEYADTDFTSKGIPWNISQLLEDTVFGDRFKGGVFMHAFLNTTDYHRQHAPVSGTVIEAKVIPGVCYLEVTVGTDANGKPKMIPRRHLGPHPHIVAHPNHHATGKHRPRTLPKESKLQDATSGLQAPDSPGYQFIQARGLVVIDSPDLGLVGVLPIGMAEVSSVVLSVKPGDVVKKGDEISYFQMGGSDIVMVFEKKANVTFPNPTTPPTHYNFGEKIAEANPGA</sequence>
<keyword evidence="1" id="KW-0210">Decarboxylase</keyword>
<accession>A0A8H4R120</accession>
<feature type="compositionally biased region" description="Basic residues" evidence="3">
    <location>
        <begin position="288"/>
        <end position="300"/>
    </location>
</feature>
<dbReference type="PANTHER" id="PTHR10067">
    <property type="entry name" value="PHOSPHATIDYLSERINE DECARBOXYLASE"/>
    <property type="match status" value="1"/>
</dbReference>
<dbReference type="GO" id="GO:0004609">
    <property type="term" value="F:phosphatidylserine decarboxylase activity"/>
    <property type="evidence" value="ECO:0007669"/>
    <property type="project" value="InterPro"/>
</dbReference>
<dbReference type="EMBL" id="JAACJL010000015">
    <property type="protein sequence ID" value="KAF4620836.1"/>
    <property type="molecule type" value="Genomic_DNA"/>
</dbReference>
<feature type="region of interest" description="Disordered" evidence="3">
    <location>
        <begin position="285"/>
        <end position="315"/>
    </location>
</feature>
<keyword evidence="2" id="KW-0456">Lyase</keyword>
<evidence type="ECO:0000256" key="3">
    <source>
        <dbReference type="SAM" id="MobiDB-lite"/>
    </source>
</evidence>
<name>A0A8H4R120_9AGAR</name>